<feature type="compositionally biased region" description="Basic and acidic residues" evidence="1">
    <location>
        <begin position="14"/>
        <end position="25"/>
    </location>
</feature>
<evidence type="ECO:0000256" key="1">
    <source>
        <dbReference type="SAM" id="MobiDB-lite"/>
    </source>
</evidence>
<dbReference type="Proteomes" id="UP000053599">
    <property type="component" value="Unassembled WGS sequence"/>
</dbReference>
<evidence type="ECO:0000313" key="2">
    <source>
        <dbReference type="EMBL" id="KIV83306.1"/>
    </source>
</evidence>
<reference evidence="2 3" key="1">
    <citation type="submission" date="2015-01" db="EMBL/GenBank/DDBJ databases">
        <title>The Genome Sequence of Exophiala sideris CBS121828.</title>
        <authorList>
            <consortium name="The Broad Institute Genomics Platform"/>
            <person name="Cuomo C."/>
            <person name="de Hoog S."/>
            <person name="Gorbushina A."/>
            <person name="Stielow B."/>
            <person name="Teixiera M."/>
            <person name="Abouelleil A."/>
            <person name="Chapman S.B."/>
            <person name="Priest M."/>
            <person name="Young S.K."/>
            <person name="Wortman J."/>
            <person name="Nusbaum C."/>
            <person name="Birren B."/>
        </authorList>
    </citation>
    <scope>NUCLEOTIDE SEQUENCE [LARGE SCALE GENOMIC DNA]</scope>
    <source>
        <strain evidence="2 3">CBS 121828</strain>
    </source>
</reference>
<feature type="region of interest" description="Disordered" evidence="1">
    <location>
        <begin position="1"/>
        <end position="42"/>
    </location>
</feature>
<name>A0A0D1X6D0_9EURO</name>
<dbReference type="STRING" id="1016849.A0A0D1X6D0"/>
<protein>
    <submittedName>
        <fullName evidence="2">Uncharacterized protein</fullName>
    </submittedName>
</protein>
<sequence>MAEQAKEQYMNLSAEDKKILEDAHRNASNPQHPANQDHPHHGEFAKKLFSKFGNAALWGAGATFGADTVNSLLGR</sequence>
<gene>
    <name evidence="2" type="ORF">PV11_05341</name>
</gene>
<dbReference type="OrthoDB" id="6250593at2759"/>
<proteinExistence type="predicted"/>
<dbReference type="AlphaFoldDB" id="A0A0D1X6D0"/>
<evidence type="ECO:0000313" key="3">
    <source>
        <dbReference type="Proteomes" id="UP000053599"/>
    </source>
</evidence>
<organism evidence="2 3">
    <name type="scientific">Exophiala sideris</name>
    <dbReference type="NCBI Taxonomy" id="1016849"/>
    <lineage>
        <taxon>Eukaryota</taxon>
        <taxon>Fungi</taxon>
        <taxon>Dikarya</taxon>
        <taxon>Ascomycota</taxon>
        <taxon>Pezizomycotina</taxon>
        <taxon>Eurotiomycetes</taxon>
        <taxon>Chaetothyriomycetidae</taxon>
        <taxon>Chaetothyriales</taxon>
        <taxon>Herpotrichiellaceae</taxon>
        <taxon>Exophiala</taxon>
    </lineage>
</organism>
<dbReference type="EMBL" id="KN846952">
    <property type="protein sequence ID" value="KIV83306.1"/>
    <property type="molecule type" value="Genomic_DNA"/>
</dbReference>
<dbReference type="HOGENOM" id="CLU_2775946_0_0_1"/>
<accession>A0A0D1X6D0</accession>